<dbReference type="PANTHER" id="PTHR42811">
    <property type="entry name" value="SERINE ACETYLTRANSFERASE"/>
    <property type="match status" value="1"/>
</dbReference>
<dbReference type="InterPro" id="IPR001451">
    <property type="entry name" value="Hexapep"/>
</dbReference>
<dbReference type="Pfam" id="PF00132">
    <property type="entry name" value="Hexapep"/>
    <property type="match status" value="1"/>
</dbReference>
<evidence type="ECO:0000256" key="2">
    <source>
        <dbReference type="ARBA" id="ARBA00007274"/>
    </source>
</evidence>
<keyword evidence="9" id="KW-1185">Reference proteome</keyword>
<feature type="domain" description="Serine acetyltransferase N-terminal" evidence="7">
    <location>
        <begin position="60"/>
        <end position="166"/>
    </location>
</feature>
<dbReference type="Proteomes" id="UP001630127">
    <property type="component" value="Unassembled WGS sequence"/>
</dbReference>
<dbReference type="InterPro" id="IPR042122">
    <property type="entry name" value="Ser_AcTrfase_N_sf"/>
</dbReference>
<dbReference type="InterPro" id="IPR045304">
    <property type="entry name" value="LbH_SAT"/>
</dbReference>
<dbReference type="GO" id="GO:0005737">
    <property type="term" value="C:cytoplasm"/>
    <property type="evidence" value="ECO:0007669"/>
    <property type="project" value="UniProtKB-ARBA"/>
</dbReference>
<gene>
    <name evidence="8" type="ORF">ACH5RR_017435</name>
</gene>
<evidence type="ECO:0000256" key="6">
    <source>
        <dbReference type="ARBA" id="ARBA00023315"/>
    </source>
</evidence>
<evidence type="ECO:0000313" key="8">
    <source>
        <dbReference type="EMBL" id="KAL3519286.1"/>
    </source>
</evidence>
<sequence length="303" mass="32673">MAACIDSSRNHGAGAFCVDSCESQINTSLCKVIRFCRPSNVKPASCFSHSLQLERVEDHLWLKIREEALLDTDQEPILSEYYQTKILSHHSLESALANHLAEKLGSSSLSSDALFEVFVKALTEEDAHGIKRAILDDLKAWKESDPACLSYVHCFLNFKGFLACQAQRIAHKFWVQGRNVLAVILQSRVSEVFGVDIHPGARIGRGIVIDHATGVVIGETAVVGDNVTIFHSVTLGGTGKVVGGDRHPKIGDGVLVGAGTKVLGNIRVGDGAKIGAGSVVLKEVPSRATVVGNPDKMVRQSWQ</sequence>
<dbReference type="FunFam" id="2.160.10.10:FF:000002">
    <property type="entry name" value="Serine acetyltransferase"/>
    <property type="match status" value="1"/>
</dbReference>
<dbReference type="AlphaFoldDB" id="A0ABD2ZIN0"/>
<dbReference type="Gene3D" id="1.10.3130.10">
    <property type="entry name" value="serine acetyltransferase, domain 1"/>
    <property type="match status" value="1"/>
</dbReference>
<evidence type="ECO:0000256" key="5">
    <source>
        <dbReference type="ARBA" id="ARBA00022679"/>
    </source>
</evidence>
<dbReference type="SMART" id="SM00971">
    <property type="entry name" value="SATase_N"/>
    <property type="match status" value="1"/>
</dbReference>
<dbReference type="NCBIfam" id="NF041874">
    <property type="entry name" value="EPS_EpsC"/>
    <property type="match status" value="1"/>
</dbReference>
<dbReference type="InterPro" id="IPR005881">
    <property type="entry name" value="Ser_O-AcTrfase"/>
</dbReference>
<dbReference type="NCBIfam" id="TIGR01172">
    <property type="entry name" value="cysE"/>
    <property type="match status" value="1"/>
</dbReference>
<dbReference type="Pfam" id="PF06426">
    <property type="entry name" value="SATase_N"/>
    <property type="match status" value="1"/>
</dbReference>
<keyword evidence="5" id="KW-0808">Transferase</keyword>
<dbReference type="EC" id="2.3.1.30" evidence="3"/>
<dbReference type="SUPFAM" id="SSF51161">
    <property type="entry name" value="Trimeric LpxA-like enzymes"/>
    <property type="match status" value="1"/>
</dbReference>
<reference evidence="8 9" key="1">
    <citation type="submission" date="2024-11" db="EMBL/GenBank/DDBJ databases">
        <title>A near-complete genome assembly of Cinchona calisaya.</title>
        <authorList>
            <person name="Lian D.C."/>
            <person name="Zhao X.W."/>
            <person name="Wei L."/>
        </authorList>
    </citation>
    <scope>NUCLEOTIDE SEQUENCE [LARGE SCALE GENOMIC DNA]</scope>
    <source>
        <tissue evidence="8">Nenye</tissue>
    </source>
</reference>
<comment type="caution">
    <text evidence="8">The sequence shown here is derived from an EMBL/GenBank/DDBJ whole genome shotgun (WGS) entry which is preliminary data.</text>
</comment>
<proteinExistence type="inferred from homology"/>
<evidence type="ECO:0000256" key="4">
    <source>
        <dbReference type="ARBA" id="ARBA00022605"/>
    </source>
</evidence>
<dbReference type="InterPro" id="IPR011004">
    <property type="entry name" value="Trimer_LpxA-like_sf"/>
</dbReference>
<dbReference type="CDD" id="cd03354">
    <property type="entry name" value="LbH_SAT"/>
    <property type="match status" value="1"/>
</dbReference>
<dbReference type="EMBL" id="JBJUIK010000008">
    <property type="protein sequence ID" value="KAL3519286.1"/>
    <property type="molecule type" value="Genomic_DNA"/>
</dbReference>
<dbReference type="Gene3D" id="2.160.10.10">
    <property type="entry name" value="Hexapeptide repeat proteins"/>
    <property type="match status" value="1"/>
</dbReference>
<organism evidence="8 9">
    <name type="scientific">Cinchona calisaya</name>
    <dbReference type="NCBI Taxonomy" id="153742"/>
    <lineage>
        <taxon>Eukaryota</taxon>
        <taxon>Viridiplantae</taxon>
        <taxon>Streptophyta</taxon>
        <taxon>Embryophyta</taxon>
        <taxon>Tracheophyta</taxon>
        <taxon>Spermatophyta</taxon>
        <taxon>Magnoliopsida</taxon>
        <taxon>eudicotyledons</taxon>
        <taxon>Gunneridae</taxon>
        <taxon>Pentapetalae</taxon>
        <taxon>asterids</taxon>
        <taxon>lamiids</taxon>
        <taxon>Gentianales</taxon>
        <taxon>Rubiaceae</taxon>
        <taxon>Cinchonoideae</taxon>
        <taxon>Cinchoneae</taxon>
        <taxon>Cinchona</taxon>
    </lineage>
</organism>
<dbReference type="InterPro" id="IPR053376">
    <property type="entry name" value="Serine_acetyltransferase"/>
</dbReference>
<comment type="similarity">
    <text evidence="2">Belongs to the transferase hexapeptide repeat family.</text>
</comment>
<dbReference type="InterPro" id="IPR010493">
    <property type="entry name" value="Ser_AcTrfase_N"/>
</dbReference>
<dbReference type="PROSITE" id="PS00101">
    <property type="entry name" value="HEXAPEP_TRANSFERASES"/>
    <property type="match status" value="1"/>
</dbReference>
<dbReference type="GO" id="GO:0008652">
    <property type="term" value="P:amino acid biosynthetic process"/>
    <property type="evidence" value="ECO:0007669"/>
    <property type="project" value="UniProtKB-KW"/>
</dbReference>
<keyword evidence="4" id="KW-0028">Amino-acid biosynthesis</keyword>
<accession>A0ABD2ZIN0</accession>
<name>A0ABD2ZIN0_9GENT</name>
<keyword evidence="6" id="KW-0012">Acyltransferase</keyword>
<dbReference type="InterPro" id="IPR018357">
    <property type="entry name" value="Hexapep_transf_CS"/>
</dbReference>
<dbReference type="GO" id="GO:0009001">
    <property type="term" value="F:serine O-acetyltransferase activity"/>
    <property type="evidence" value="ECO:0007669"/>
    <property type="project" value="UniProtKB-EC"/>
</dbReference>
<evidence type="ECO:0000256" key="1">
    <source>
        <dbReference type="ARBA" id="ARBA00004876"/>
    </source>
</evidence>
<evidence type="ECO:0000313" key="9">
    <source>
        <dbReference type="Proteomes" id="UP001630127"/>
    </source>
</evidence>
<protein>
    <recommendedName>
        <fullName evidence="3">serine O-acetyltransferase</fullName>
        <ecNumber evidence="3">2.3.1.30</ecNumber>
    </recommendedName>
</protein>
<evidence type="ECO:0000259" key="7">
    <source>
        <dbReference type="SMART" id="SM00971"/>
    </source>
</evidence>
<evidence type="ECO:0000256" key="3">
    <source>
        <dbReference type="ARBA" id="ARBA00013266"/>
    </source>
</evidence>
<comment type="pathway">
    <text evidence="1">Amino-acid biosynthesis; L-cysteine biosynthesis; L-cysteine from L-serine: step 1/2.</text>
</comment>